<sequence>MPTTTPEQFRHYLSEPEGTSLEFKTAQHRFDFDEITDYCVALANEGGGIIILGVTDRRPRTVTGTSAFDEPGRTEAGLHQRLHHRIPVEELTSEGHRVLLFHVPSRLPGCAWQYRGRFLKRAGDALTPLSDHELRDIFAETGPDFTAEWIPGATTADLDPSAIDEFRERVIRKSVNVRLRTHTAGQILNDSTLIDGNRINYAALILLGRAESIARYLPQAEVVFEYRASEAAGPAADREEYREPFLLYHDRLWAKISLRNDRQSYQQDFFRYDIPTFDETSVREAVLNAVCHRDYRAGGSVFIRQYARRLEIVSPGGFPTGITQENIADQQNPRNRRLAEALNRCGFIERSGQGVNLMIENAVRQTKPLPDFSGSSAHEVRLTLAGTVQNPAFIRFLERLGEEHLQNLSTLDFLALDALGRDAPLTPAMRERLPRLMEIGAVESQGRGRGARHFLSRELFAEMGSPGAYTRQRGLDHETNKELLLRHLDHNSPGGAPISELCQVLPACSRKVVQSLLQELRTENRIQLRGSRRGSRWHLPEDAGFK</sequence>
<dbReference type="Gene3D" id="3.30.565.60">
    <property type="match status" value="1"/>
</dbReference>
<feature type="domain" description="Schlafen AlbA-2" evidence="1">
    <location>
        <begin position="17"/>
        <end position="127"/>
    </location>
</feature>
<proteinExistence type="predicted"/>
<accession>A0ABP9UI75</accession>
<dbReference type="InterPro" id="IPR038461">
    <property type="entry name" value="Schlafen_AlbA_2_dom_sf"/>
</dbReference>
<evidence type="ECO:0000313" key="2">
    <source>
        <dbReference type="EMBL" id="GAA5481220.1"/>
    </source>
</evidence>
<organism evidence="2 3">
    <name type="scientific">Haloferula sargassicola</name>
    <dbReference type="NCBI Taxonomy" id="490096"/>
    <lineage>
        <taxon>Bacteria</taxon>
        <taxon>Pseudomonadati</taxon>
        <taxon>Verrucomicrobiota</taxon>
        <taxon>Verrucomicrobiia</taxon>
        <taxon>Verrucomicrobiales</taxon>
        <taxon>Verrucomicrobiaceae</taxon>
        <taxon>Haloferula</taxon>
    </lineage>
</organism>
<dbReference type="Pfam" id="PF13749">
    <property type="entry name" value="HATPase_c_4"/>
    <property type="match status" value="1"/>
</dbReference>
<dbReference type="InterPro" id="IPR007421">
    <property type="entry name" value="Schlafen_AlbA_2_dom"/>
</dbReference>
<dbReference type="Gene3D" id="3.30.950.30">
    <property type="entry name" value="Schlafen, AAA domain"/>
    <property type="match status" value="1"/>
</dbReference>
<dbReference type="PANTHER" id="PTHR30595:SF6">
    <property type="entry name" value="SCHLAFEN ALBA-2 DOMAIN-CONTAINING PROTEIN"/>
    <property type="match status" value="1"/>
</dbReference>
<reference evidence="2 3" key="1">
    <citation type="submission" date="2024-02" db="EMBL/GenBank/DDBJ databases">
        <title>Haloferula sargassicola NBRC 104335.</title>
        <authorList>
            <person name="Ichikawa N."/>
            <person name="Katano-Makiyama Y."/>
            <person name="Hidaka K."/>
        </authorList>
    </citation>
    <scope>NUCLEOTIDE SEQUENCE [LARGE SCALE GENOMIC DNA]</scope>
    <source>
        <strain evidence="2 3">NBRC 104335</strain>
    </source>
</reference>
<evidence type="ECO:0000313" key="3">
    <source>
        <dbReference type="Proteomes" id="UP001476282"/>
    </source>
</evidence>
<dbReference type="Pfam" id="PF04326">
    <property type="entry name" value="SLFN_AlbA_2"/>
    <property type="match status" value="1"/>
</dbReference>
<gene>
    <name evidence="2" type="ORF">Hsar01_00427</name>
</gene>
<keyword evidence="3" id="KW-1185">Reference proteome</keyword>
<protein>
    <recommendedName>
        <fullName evidence="1">Schlafen AlbA-2 domain-containing protein</fullName>
    </recommendedName>
</protein>
<dbReference type="PANTHER" id="PTHR30595">
    <property type="entry name" value="GLPR-RELATED TRANSCRIPTIONAL REPRESSOR"/>
    <property type="match status" value="1"/>
</dbReference>
<dbReference type="Proteomes" id="UP001476282">
    <property type="component" value="Unassembled WGS sequence"/>
</dbReference>
<dbReference type="InterPro" id="IPR038475">
    <property type="entry name" value="RecG_C_sf"/>
</dbReference>
<name>A0ABP9UI75_9BACT</name>
<dbReference type="EMBL" id="BAABRI010000002">
    <property type="protein sequence ID" value="GAA5481220.1"/>
    <property type="molecule type" value="Genomic_DNA"/>
</dbReference>
<comment type="caution">
    <text evidence="2">The sequence shown here is derived from an EMBL/GenBank/DDBJ whole genome shotgun (WGS) entry which is preliminary data.</text>
</comment>
<dbReference type="RefSeq" id="WP_353565378.1">
    <property type="nucleotide sequence ID" value="NZ_BAABRI010000002.1"/>
</dbReference>
<evidence type="ECO:0000259" key="1">
    <source>
        <dbReference type="Pfam" id="PF04326"/>
    </source>
</evidence>